<gene>
    <name evidence="3" type="ORF">LL038_08445</name>
</gene>
<protein>
    <submittedName>
        <fullName evidence="3">DUF4179 domain-containing protein</fullName>
    </submittedName>
</protein>
<sequence length="487" mass="54920">MLEKDVFEIVDNLTDNELNVIMDKTYLSKDIKNDVCDYDEKEKIRAKLYERVNKSAKQNITIKQNIINNEDEYKSSLDGAELNPIKKSKKRIMVIKNKLIRRLLISAVAAMLVFVVSTNISPSVARALDNIPVLNKLVEFIKLDKGFDNVISSGNIQEGNITVENKGAKFTVTSVAGDKLKLWIGYELEDKGLILGKIKFKNKVDNKELPWGVIPNKKYLEVIKNESNVKDFIMEIDVYKDDVMFHKPIAELDKKTIKRMIDLSQKNKIATLSIPISLSNKIYKSDLATINVVGKQVNKESGIFKIEKLELSKSRSKVYCKLVSKDNDLVGVVNPILIDENGKEYSSPKEKISSSGENNTICLELEGGIASEKGLTFKCDGFKYINKKDKYITIDLENKIIEPNNLGVAIVSIKESKITLKAFKSIVQFNFGAKNEKGNDIPIKTMETNSLTKKEQVIEFKSLKDKKIILNVESVMDSEATGVTIKF</sequence>
<evidence type="ECO:0000256" key="1">
    <source>
        <dbReference type="SAM" id="Phobius"/>
    </source>
</evidence>
<evidence type="ECO:0000259" key="2">
    <source>
        <dbReference type="Pfam" id="PF13786"/>
    </source>
</evidence>
<feature type="domain" description="DUF4179" evidence="2">
    <location>
        <begin position="97"/>
        <end position="189"/>
    </location>
</feature>
<keyword evidence="1" id="KW-0812">Transmembrane</keyword>
<name>A0AA47ELF4_9CLOT</name>
<dbReference type="Pfam" id="PF13786">
    <property type="entry name" value="DUF4179"/>
    <property type="match status" value="1"/>
</dbReference>
<dbReference type="InterPro" id="IPR025436">
    <property type="entry name" value="DUF4179"/>
</dbReference>
<feature type="transmembrane region" description="Helical" evidence="1">
    <location>
        <begin position="99"/>
        <end position="120"/>
    </location>
</feature>
<organism evidence="3 4">
    <name type="scientific">Clostridium estertheticum</name>
    <dbReference type="NCBI Taxonomy" id="238834"/>
    <lineage>
        <taxon>Bacteria</taxon>
        <taxon>Bacillati</taxon>
        <taxon>Bacillota</taxon>
        <taxon>Clostridia</taxon>
        <taxon>Eubacteriales</taxon>
        <taxon>Clostridiaceae</taxon>
        <taxon>Clostridium</taxon>
    </lineage>
</organism>
<dbReference type="AlphaFoldDB" id="A0AA47ELF4"/>
<keyword evidence="1" id="KW-0472">Membrane</keyword>
<evidence type="ECO:0000313" key="3">
    <source>
        <dbReference type="EMBL" id="WAG62250.1"/>
    </source>
</evidence>
<dbReference type="RefSeq" id="WP_216125196.1">
    <property type="nucleotide sequence ID" value="NZ_CP086239.1"/>
</dbReference>
<proteinExistence type="predicted"/>
<reference evidence="3" key="1">
    <citation type="submission" date="2021-11" db="EMBL/GenBank/DDBJ databases">
        <title>Clostridia strains as spoilage organisms.</title>
        <authorList>
            <person name="Wambui J."/>
            <person name="Stevens M.J.A."/>
            <person name="Stephan R."/>
        </authorList>
    </citation>
    <scope>NUCLEOTIDE SEQUENCE</scope>
    <source>
        <strain evidence="3">CF009</strain>
    </source>
</reference>
<evidence type="ECO:0000313" key="4">
    <source>
        <dbReference type="Proteomes" id="UP001164733"/>
    </source>
</evidence>
<dbReference type="EMBL" id="CP086239">
    <property type="protein sequence ID" value="WAG62250.1"/>
    <property type="molecule type" value="Genomic_DNA"/>
</dbReference>
<dbReference type="Proteomes" id="UP001164733">
    <property type="component" value="Chromosome"/>
</dbReference>
<keyword evidence="1" id="KW-1133">Transmembrane helix</keyword>
<accession>A0AA47ELF4</accession>